<sequence>MVPVPRAGGSSLGAPTPSSDATNYYIYPFDPGRTPGTNTKVLSKDAANLNSFLDQLPAKSITVSQQPPDKVAELVASDAWKTWMANWDTNCTLSITVDDSTSMNIQSFEFHLTVPYDLVFSSRPDALLFSLGTNASGIPSPGIKSDGSTLYFGLDSGQSKQINTSIKDVFSFANLEGGIKQLPDLVTGLEATLTPTEANEKRNAIWFSPDKYLTTTIRLQFGIPDTENFQTMLADELHGLNFTNIELICKKETILGDADTDEGAVSIGTVIFEISGSITPKDKTGIDINFGLEVSETELNLTISVKDPSNEDVFTDIIAWLLDLLPEGSGVDGIQTLLGQDDIFTGYIHLRQLRIILASTGQGAPKLSSVRADVEVSGNFGNGNKAQRAPFLVSYGWDANVGQLGSIVGDFWNWYDTSTERFITSQYESFSDLQPLTTDPVKVLDLVTLIPGVDQIPDIPTTVPTEISSACVFLSQDTFSIQTTIESKDHEGGDAPGKVPSIDLGQIDLSASFSWGNSKNFNISLAFTTILVPSQSSKHKEAAYLVGDVTYDSSQGWQLEASLDGLYASTLCEFFDEASADHVLPLLDSLAISRLHLLYEYEKGGEEGRSVGSVFDFTGAILVADLELDLVFHFDNNNGWNFTADLKAANDKTTIGDILASMLGDDDLSLPPFLADTVFDGDNGSGNKFHLEVQKSKLGFHLLTNIVFSPVEIVFAQFHSNDWPASTPSKRLVKAGIVALPPVSIPLIGDLTQPFDEMYLLWVQDAANIPKSEQAQPGLTVSEVDDLNTSLGDYPLVYSNKSKSPKDTDVIITSGAHFCVILKDHNNDRKMVLDYNFKKPQPESQSQASSTTEMAAQGAGNDGTAPSEPPDSDGGSSSAPFKQKSGPLSISNLGLKYANKKLQIMLTATIELGPLGLSLIGFSLELDLAVLKKPELSDISIALQGLSVVFERPPLTICGSIRHGTDANLDYYAGGLIIGWKPYLLEAAGFYGKANPGGANDAKASFVSVFVFARLDGPLVELEFAEISGVTGGFGYNSNVKVPTPDQIVNFPFINTSALDGATDSAMSALQRLTDPGKGGWFNPLPGTYWAAVGMKIDAFQLISLDAVAVVQFGEAIKLGIFGVATVDIPNPKSPMKYAHAELGIAIVVDFSYGVMTVEAQLSPNSYILDPNCHLTGGFALCYWFDAPHADQSKIGDFVFTLGGYHPAFQIPEGYPNPPRLGISWSLGGGLSVSGEAYFAITTKACMGGGRLHAALSAGPLEAWFDAFASFLINYHPFHFLGEIGVDIGVKFSIDIWFIHIHISIDIGADLTMWGPSLAGRVHINLKIVQFSINFGDSQQDVDPVSLLEFYELVVQADNSGLGAQQGQTAVAEPRVTELEDDQAEGDETQFIDVPQDQAHTFLAESGLMNNDEKPDRTHNQTWLVRGGSFVCAIGCKMAIKSADQMDGDKSIGQVTHDEAIYARPMKLQGASQLESTLQISIIRKDGQVIQGWTMEKVTKSLPAGLWGECKMFQLLVDKIRSSLTKQYTDNSSTDPLKSGNNINGLLSSSGGTINLLAGVRLTAPPPHMSNDPYPVFNILDAELQALTAEKPFPESEGSNKNWDPAEPLETTQQWEIVRGKWAVPDWDQGEGKVQEEFVSGWTAALGWDTGLSQWAKIPKWVNSQFDRLYVAAPLITT</sequence>
<evidence type="ECO:0000313" key="4">
    <source>
        <dbReference type="Proteomes" id="UP000031192"/>
    </source>
</evidence>
<dbReference type="InterPro" id="IPR046538">
    <property type="entry name" value="DUF6603"/>
</dbReference>
<dbReference type="OrthoDB" id="5352492at2759"/>
<feature type="compositionally biased region" description="Polar residues" evidence="1">
    <location>
        <begin position="842"/>
        <end position="854"/>
    </location>
</feature>
<proteinExistence type="predicted"/>
<dbReference type="EMBL" id="AZNH01000135">
    <property type="protein sequence ID" value="KID81562.1"/>
    <property type="molecule type" value="Genomic_DNA"/>
</dbReference>
<protein>
    <recommendedName>
        <fullName evidence="2">DUF6603 domain-containing protein</fullName>
    </recommendedName>
</protein>
<feature type="region of interest" description="Disordered" evidence="1">
    <location>
        <begin position="840"/>
        <end position="885"/>
    </location>
</feature>
<comment type="caution">
    <text evidence="3">The sequence shown here is derived from an EMBL/GenBank/DDBJ whole genome shotgun (WGS) entry which is preliminary data.</text>
</comment>
<dbReference type="Proteomes" id="UP000031192">
    <property type="component" value="Unassembled WGS sequence"/>
</dbReference>
<accession>A0A0B4GPC1</accession>
<organism evidence="3 4">
    <name type="scientific">Metarhizium guizhouense (strain ARSEF 977)</name>
    <dbReference type="NCBI Taxonomy" id="1276136"/>
    <lineage>
        <taxon>Eukaryota</taxon>
        <taxon>Fungi</taxon>
        <taxon>Dikarya</taxon>
        <taxon>Ascomycota</taxon>
        <taxon>Pezizomycotina</taxon>
        <taxon>Sordariomycetes</taxon>
        <taxon>Hypocreomycetidae</taxon>
        <taxon>Hypocreales</taxon>
        <taxon>Clavicipitaceae</taxon>
        <taxon>Metarhizium</taxon>
    </lineage>
</organism>
<evidence type="ECO:0000313" key="3">
    <source>
        <dbReference type="EMBL" id="KID81562.1"/>
    </source>
</evidence>
<name>A0A0B4GPC1_METGA</name>
<reference evidence="3 4" key="1">
    <citation type="journal article" date="2014" name="Proc. Natl. Acad. Sci. U.S.A.">
        <title>Trajectory and genomic determinants of fungal-pathogen speciation and host adaptation.</title>
        <authorList>
            <person name="Hu X."/>
            <person name="Xiao G."/>
            <person name="Zheng P."/>
            <person name="Shang Y."/>
            <person name="Su Y."/>
            <person name="Zhang X."/>
            <person name="Liu X."/>
            <person name="Zhan S."/>
            <person name="St Leger R.J."/>
            <person name="Wang C."/>
        </authorList>
    </citation>
    <scope>NUCLEOTIDE SEQUENCE [LARGE SCALE GENOMIC DNA]</scope>
    <source>
        <strain evidence="3 4">ARSEF 977</strain>
    </source>
</reference>
<dbReference type="HOGENOM" id="CLU_001050_1_1_1"/>
<keyword evidence="4" id="KW-1185">Reference proteome</keyword>
<feature type="domain" description="DUF6603" evidence="2">
    <location>
        <begin position="882"/>
        <end position="1404"/>
    </location>
</feature>
<dbReference type="Pfam" id="PF20248">
    <property type="entry name" value="DUF6603"/>
    <property type="match status" value="1"/>
</dbReference>
<gene>
    <name evidence="3" type="ORF">MGU_11084</name>
</gene>
<evidence type="ECO:0000256" key="1">
    <source>
        <dbReference type="SAM" id="MobiDB-lite"/>
    </source>
</evidence>
<evidence type="ECO:0000259" key="2">
    <source>
        <dbReference type="Pfam" id="PF20248"/>
    </source>
</evidence>